<gene>
    <name evidence="2" type="ORF">BGZ96_003841</name>
</gene>
<feature type="compositionally biased region" description="Basic and acidic residues" evidence="1">
    <location>
        <begin position="45"/>
        <end position="60"/>
    </location>
</feature>
<evidence type="ECO:0000313" key="3">
    <source>
        <dbReference type="Proteomes" id="UP001194696"/>
    </source>
</evidence>
<proteinExistence type="predicted"/>
<sequence length="197" mass="23044">MDHEIIYEKFVVPSMKSAQTAKAKPPVLQSIPDNRPNPHYQQDQAEDKQRTFTREEEVKDVNWNMFKSGRPPLDHEHRRANNRSACNSPTPSSSSRFYHCDQNRQPWKPMERHKYARFSAGEKVTNRSQALDTSVSQLKQGKAIWRRDRHGARKFQGAIDDYDSLKHLYSCAGQEVKDSFDQQNHIRQAKRLTKRHG</sequence>
<keyword evidence="3" id="KW-1185">Reference proteome</keyword>
<feature type="region of interest" description="Disordered" evidence="1">
    <location>
        <begin position="12"/>
        <end position="97"/>
    </location>
</feature>
<dbReference type="Proteomes" id="UP001194696">
    <property type="component" value="Unassembled WGS sequence"/>
</dbReference>
<evidence type="ECO:0000256" key="1">
    <source>
        <dbReference type="SAM" id="MobiDB-lite"/>
    </source>
</evidence>
<protein>
    <submittedName>
        <fullName evidence="2">Uncharacterized protein</fullName>
    </submittedName>
</protein>
<name>A0ABQ7K7C5_9FUNG</name>
<reference evidence="2 3" key="1">
    <citation type="journal article" date="2020" name="Fungal Divers.">
        <title>Resolving the Mortierellaceae phylogeny through synthesis of multi-gene phylogenetics and phylogenomics.</title>
        <authorList>
            <person name="Vandepol N."/>
            <person name="Liber J."/>
            <person name="Desiro A."/>
            <person name="Na H."/>
            <person name="Kennedy M."/>
            <person name="Barry K."/>
            <person name="Grigoriev I.V."/>
            <person name="Miller A.N."/>
            <person name="O'Donnell K."/>
            <person name="Stajich J.E."/>
            <person name="Bonito G."/>
        </authorList>
    </citation>
    <scope>NUCLEOTIDE SEQUENCE [LARGE SCALE GENOMIC DNA]</scope>
    <source>
        <strain evidence="2 3">AD045</strain>
    </source>
</reference>
<dbReference type="EMBL" id="JAAAIM010000187">
    <property type="protein sequence ID" value="KAG0292678.1"/>
    <property type="molecule type" value="Genomic_DNA"/>
</dbReference>
<evidence type="ECO:0000313" key="2">
    <source>
        <dbReference type="EMBL" id="KAG0292678.1"/>
    </source>
</evidence>
<organism evidence="2 3">
    <name type="scientific">Linnemannia gamsii</name>
    <dbReference type="NCBI Taxonomy" id="64522"/>
    <lineage>
        <taxon>Eukaryota</taxon>
        <taxon>Fungi</taxon>
        <taxon>Fungi incertae sedis</taxon>
        <taxon>Mucoromycota</taxon>
        <taxon>Mortierellomycotina</taxon>
        <taxon>Mortierellomycetes</taxon>
        <taxon>Mortierellales</taxon>
        <taxon>Mortierellaceae</taxon>
        <taxon>Linnemannia</taxon>
    </lineage>
</organism>
<comment type="caution">
    <text evidence="2">The sequence shown here is derived from an EMBL/GenBank/DDBJ whole genome shotgun (WGS) entry which is preliminary data.</text>
</comment>
<accession>A0ABQ7K7C5</accession>